<comment type="subcellular location">
    <subcellularLocation>
        <location evidence="3">Secreted</location>
        <location evidence="3">Extracellular space</location>
    </subcellularLocation>
</comment>
<feature type="binding site" evidence="15">
    <location>
        <position position="583"/>
    </location>
    <ligand>
        <name>Ca(2+)</name>
        <dbReference type="ChEBI" id="CHEBI:29108"/>
    </ligand>
</feature>
<evidence type="ECO:0000256" key="3">
    <source>
        <dbReference type="ARBA" id="ARBA00004239"/>
    </source>
</evidence>
<keyword evidence="12" id="KW-0843">Virulence</keyword>
<dbReference type="FunFam" id="3.40.50.200:FF:000015">
    <property type="entry name" value="Tripeptidyl peptidase A"/>
    <property type="match status" value="1"/>
</dbReference>
<dbReference type="Gene3D" id="3.40.50.200">
    <property type="entry name" value="Peptidase S8/S53 domain"/>
    <property type="match status" value="1"/>
</dbReference>
<evidence type="ECO:0000259" key="17">
    <source>
        <dbReference type="PROSITE" id="PS51695"/>
    </source>
</evidence>
<feature type="active site" description="Charge relay system" evidence="15">
    <location>
        <position position="522"/>
    </location>
</feature>
<dbReference type="AlphaFoldDB" id="A0A6A6EX59"/>
<evidence type="ECO:0000256" key="7">
    <source>
        <dbReference type="ARBA" id="ARBA00022723"/>
    </source>
</evidence>
<evidence type="ECO:0000256" key="8">
    <source>
        <dbReference type="ARBA" id="ARBA00022729"/>
    </source>
</evidence>
<dbReference type="PANTHER" id="PTHR14218:SF39">
    <property type="entry name" value="PEPTIDASE S53 DOMAIN-CONTAINING PROTEIN"/>
    <property type="match status" value="1"/>
</dbReference>
<dbReference type="InterPro" id="IPR023828">
    <property type="entry name" value="Peptidase_S8_Ser-AS"/>
</dbReference>
<feature type="chain" id="PRO_5025414977" description="tripeptidyl-peptidase II" evidence="16">
    <location>
        <begin position="19"/>
        <end position="614"/>
    </location>
</feature>
<dbReference type="InterPro" id="IPR050819">
    <property type="entry name" value="Tripeptidyl-peptidase_I"/>
</dbReference>
<dbReference type="GO" id="GO:0004252">
    <property type="term" value="F:serine-type endopeptidase activity"/>
    <property type="evidence" value="ECO:0007669"/>
    <property type="project" value="UniProtKB-UniRule"/>
</dbReference>
<evidence type="ECO:0000256" key="4">
    <source>
        <dbReference type="ARBA" id="ARBA00012462"/>
    </source>
</evidence>
<dbReference type="PROSITE" id="PS00138">
    <property type="entry name" value="SUBTILASE_SER"/>
    <property type="match status" value="1"/>
</dbReference>
<keyword evidence="19" id="KW-1185">Reference proteome</keyword>
<evidence type="ECO:0000256" key="9">
    <source>
        <dbReference type="ARBA" id="ARBA00022801"/>
    </source>
</evidence>
<accession>A0A6A6EX59</accession>
<reference evidence="18" key="1">
    <citation type="journal article" date="2020" name="Stud. Mycol.">
        <title>101 Dothideomycetes genomes: a test case for predicting lifestyles and emergence of pathogens.</title>
        <authorList>
            <person name="Haridas S."/>
            <person name="Albert R."/>
            <person name="Binder M."/>
            <person name="Bloem J."/>
            <person name="Labutti K."/>
            <person name="Salamov A."/>
            <person name="Andreopoulos B."/>
            <person name="Baker S."/>
            <person name="Barry K."/>
            <person name="Bills G."/>
            <person name="Bluhm B."/>
            <person name="Cannon C."/>
            <person name="Castanera R."/>
            <person name="Culley D."/>
            <person name="Daum C."/>
            <person name="Ezra D."/>
            <person name="Gonzalez J."/>
            <person name="Henrissat B."/>
            <person name="Kuo A."/>
            <person name="Liang C."/>
            <person name="Lipzen A."/>
            <person name="Lutzoni F."/>
            <person name="Magnuson J."/>
            <person name="Mondo S."/>
            <person name="Nolan M."/>
            <person name="Ohm R."/>
            <person name="Pangilinan J."/>
            <person name="Park H.-J."/>
            <person name="Ramirez L."/>
            <person name="Alfaro M."/>
            <person name="Sun H."/>
            <person name="Tritt A."/>
            <person name="Yoshinaga Y."/>
            <person name="Zwiers L.-H."/>
            <person name="Turgeon B."/>
            <person name="Goodwin S."/>
            <person name="Spatafora J."/>
            <person name="Crous P."/>
            <person name="Grigoriev I."/>
        </authorList>
    </citation>
    <scope>NUCLEOTIDE SEQUENCE</scope>
    <source>
        <strain evidence="18">SCOH1-5</strain>
    </source>
</reference>
<evidence type="ECO:0000256" key="16">
    <source>
        <dbReference type="SAM" id="SignalP"/>
    </source>
</evidence>
<dbReference type="CDD" id="cd04056">
    <property type="entry name" value="Peptidases_S53"/>
    <property type="match status" value="1"/>
</dbReference>
<dbReference type="InterPro" id="IPR015366">
    <property type="entry name" value="S53_propep"/>
</dbReference>
<organism evidence="18 19">
    <name type="scientific">Cercospora zeae-maydis SCOH1-5</name>
    <dbReference type="NCBI Taxonomy" id="717836"/>
    <lineage>
        <taxon>Eukaryota</taxon>
        <taxon>Fungi</taxon>
        <taxon>Dikarya</taxon>
        <taxon>Ascomycota</taxon>
        <taxon>Pezizomycotina</taxon>
        <taxon>Dothideomycetes</taxon>
        <taxon>Dothideomycetidae</taxon>
        <taxon>Mycosphaerellales</taxon>
        <taxon>Mycosphaerellaceae</taxon>
        <taxon>Cercospora</taxon>
    </lineage>
</organism>
<comment type="cofactor">
    <cofactor evidence="15">
        <name>Ca(2+)</name>
        <dbReference type="ChEBI" id="CHEBI:29108"/>
    </cofactor>
    <text evidence="15">Binds 1 Ca(2+) ion per subunit.</text>
</comment>
<feature type="domain" description="Peptidase S53" evidence="17">
    <location>
        <begin position="223"/>
        <end position="605"/>
    </location>
</feature>
<dbReference type="InterPro" id="IPR036852">
    <property type="entry name" value="Peptidase_S8/S53_dom_sf"/>
</dbReference>
<dbReference type="SUPFAM" id="SSF54897">
    <property type="entry name" value="Protease propeptides/inhibitors"/>
    <property type="match status" value="1"/>
</dbReference>
<dbReference type="SUPFAM" id="SSF52743">
    <property type="entry name" value="Subtilisin-like"/>
    <property type="match status" value="1"/>
</dbReference>
<proteinExistence type="predicted"/>
<keyword evidence="5" id="KW-0964">Secreted</keyword>
<dbReference type="Pfam" id="PF09286">
    <property type="entry name" value="Pro-kuma_activ"/>
    <property type="match status" value="1"/>
</dbReference>
<feature type="active site" description="Charge relay system" evidence="15">
    <location>
        <position position="308"/>
    </location>
</feature>
<keyword evidence="7 15" id="KW-0479">Metal-binding</keyword>
<dbReference type="EMBL" id="ML992725">
    <property type="protein sequence ID" value="KAF2206315.1"/>
    <property type="molecule type" value="Genomic_DNA"/>
</dbReference>
<dbReference type="InterPro" id="IPR030400">
    <property type="entry name" value="Sedolisin_dom"/>
</dbReference>
<dbReference type="GO" id="GO:0006508">
    <property type="term" value="P:proteolysis"/>
    <property type="evidence" value="ECO:0007669"/>
    <property type="project" value="UniProtKB-KW"/>
</dbReference>
<feature type="binding site" evidence="15">
    <location>
        <position position="585"/>
    </location>
    <ligand>
        <name>Ca(2+)</name>
        <dbReference type="ChEBI" id="CHEBI:29108"/>
    </ligand>
</feature>
<keyword evidence="14" id="KW-0325">Glycoprotein</keyword>
<evidence type="ECO:0000256" key="6">
    <source>
        <dbReference type="ARBA" id="ARBA00022670"/>
    </source>
</evidence>
<comment type="function">
    <text evidence="2">Secreted tripeptidyl-peptidase which degrades proteins at acidic pHs and is involved in virulence.</text>
</comment>
<protein>
    <recommendedName>
        <fullName evidence="4">tripeptidyl-peptidase II</fullName>
        <ecNumber evidence="4">3.4.14.10</ecNumber>
    </recommendedName>
</protein>
<keyword evidence="13" id="KW-0865">Zymogen</keyword>
<evidence type="ECO:0000256" key="15">
    <source>
        <dbReference type="PROSITE-ProRule" id="PRU01032"/>
    </source>
</evidence>
<keyword evidence="9 15" id="KW-0378">Hydrolase</keyword>
<comment type="catalytic activity">
    <reaction evidence="1">
        <text>Release of an N-terminal tripeptide from a polypeptide.</text>
        <dbReference type="EC" id="3.4.14.10"/>
    </reaction>
</comment>
<dbReference type="Proteomes" id="UP000799539">
    <property type="component" value="Unassembled WGS sequence"/>
</dbReference>
<feature type="binding site" evidence="15">
    <location>
        <position position="564"/>
    </location>
    <ligand>
        <name>Ca(2+)</name>
        <dbReference type="ChEBI" id="CHEBI:29108"/>
    </ligand>
</feature>
<dbReference type="PROSITE" id="PS51695">
    <property type="entry name" value="SEDOLISIN"/>
    <property type="match status" value="1"/>
</dbReference>
<evidence type="ECO:0000256" key="1">
    <source>
        <dbReference type="ARBA" id="ARBA00001910"/>
    </source>
</evidence>
<dbReference type="EC" id="3.4.14.10" evidence="4"/>
<feature type="signal peptide" evidence="16">
    <location>
        <begin position="1"/>
        <end position="18"/>
    </location>
</feature>
<evidence type="ECO:0000256" key="10">
    <source>
        <dbReference type="ARBA" id="ARBA00022825"/>
    </source>
</evidence>
<evidence type="ECO:0000256" key="14">
    <source>
        <dbReference type="ARBA" id="ARBA00023180"/>
    </source>
</evidence>
<dbReference type="GO" id="GO:0046872">
    <property type="term" value="F:metal ion binding"/>
    <property type="evidence" value="ECO:0007669"/>
    <property type="project" value="UniProtKB-UniRule"/>
</dbReference>
<evidence type="ECO:0000313" key="18">
    <source>
        <dbReference type="EMBL" id="KAF2206315.1"/>
    </source>
</evidence>
<keyword evidence="6 15" id="KW-0645">Protease</keyword>
<dbReference type="SMART" id="SM00944">
    <property type="entry name" value="Pro-kuma_activ"/>
    <property type="match status" value="1"/>
</dbReference>
<evidence type="ECO:0000256" key="5">
    <source>
        <dbReference type="ARBA" id="ARBA00022525"/>
    </source>
</evidence>
<evidence type="ECO:0000256" key="2">
    <source>
        <dbReference type="ARBA" id="ARBA00002451"/>
    </source>
</evidence>
<dbReference type="OrthoDB" id="409122at2759"/>
<dbReference type="CDD" id="cd11377">
    <property type="entry name" value="Pro-peptidase_S53"/>
    <property type="match status" value="1"/>
</dbReference>
<keyword evidence="10 15" id="KW-0720">Serine protease</keyword>
<dbReference type="GO" id="GO:0005576">
    <property type="term" value="C:extracellular region"/>
    <property type="evidence" value="ECO:0007669"/>
    <property type="project" value="UniProtKB-SubCell"/>
</dbReference>
<dbReference type="PANTHER" id="PTHR14218">
    <property type="entry name" value="PROTEASE S8 TRIPEPTIDYL PEPTIDASE I CLN2"/>
    <property type="match status" value="1"/>
</dbReference>
<evidence type="ECO:0000256" key="12">
    <source>
        <dbReference type="ARBA" id="ARBA00023026"/>
    </source>
</evidence>
<dbReference type="GO" id="GO:0008240">
    <property type="term" value="F:tripeptidyl-peptidase activity"/>
    <property type="evidence" value="ECO:0007669"/>
    <property type="project" value="UniProtKB-EC"/>
</dbReference>
<evidence type="ECO:0000256" key="13">
    <source>
        <dbReference type="ARBA" id="ARBA00023145"/>
    </source>
</evidence>
<dbReference type="Pfam" id="PF00082">
    <property type="entry name" value="Peptidase_S8"/>
    <property type="match status" value="1"/>
</dbReference>
<dbReference type="InterPro" id="IPR000209">
    <property type="entry name" value="Peptidase_S8/S53_dom"/>
</dbReference>
<feature type="active site" description="Charge relay system" evidence="15">
    <location>
        <position position="312"/>
    </location>
</feature>
<keyword evidence="8 16" id="KW-0732">Signal</keyword>
<evidence type="ECO:0000256" key="11">
    <source>
        <dbReference type="ARBA" id="ARBA00022837"/>
    </source>
</evidence>
<name>A0A6A6EX59_9PEZI</name>
<evidence type="ECO:0000313" key="19">
    <source>
        <dbReference type="Proteomes" id="UP000799539"/>
    </source>
</evidence>
<feature type="binding site" evidence="15">
    <location>
        <position position="565"/>
    </location>
    <ligand>
        <name>Ca(2+)</name>
        <dbReference type="ChEBI" id="CHEBI:29108"/>
    </ligand>
</feature>
<sequence>MLFHESLVALGIIAAVGALPNNIRNDYAVKERHFLPQGWTRISAARKSETIHLQIGLKQQSGIMIEQHLLQVSDPSHKRYGQHLTTAEIGEIVRPQRETLELVTRWLEEHSIHGVYNSATDIIHAVISIQTVEDLLQTSYSVFQHTDGTNLTRALEWSLPRYLYEHIDLVQPTNAFFRAQSRSIGVVLSDASSRMNTGKALLTPPPLFNGTNVSLGIVCNASFVTPDCKRRLYGTYDYVPQVPGKNRIGQPNFLNQTSYRNDIEKGLKQFRPEAAPAAYTFKSTSIAGGVDAQGPYTNEQVLNHGNVEAILDATNILSIVWPTPLEVWNTGGSVSFVPDEQTPTNTNEPYLVWLDYILSQDSLPQVISTSYSDDEQTVPRSYATRVCAMFAQLGARGVSMLFSSGDNGVGPDGNCTTNDGKNTSQFLPHFPASCPWITSVGATAEIQPEVAVKSFASGAGFSNYFAQPLYQADTVDGYIASLHGLHDGKYNKSGRAYPDVAAQGNKDAIYWHNRTIRSGGTSASAPTFAAVISLVNDALLAEDKPPLGFLNPWLYSGAYKALTDITSGSSYGCNTTGFPAQAGWDAVTGWGTPNFRKLLNAAFARYRKDSYINA</sequence>
<keyword evidence="11 15" id="KW-0106">Calcium</keyword>
<gene>
    <name evidence="18" type="ORF">CERZMDRAFT_115806</name>
</gene>